<dbReference type="InterPro" id="IPR009072">
    <property type="entry name" value="Histone-fold"/>
</dbReference>
<reference evidence="1 2" key="1">
    <citation type="journal article" date="2017" name="Mol. Biol. Evol.">
        <title>The 4-celled Tetrabaena socialis nuclear genome reveals the essential components for genetic control of cell number at the origin of multicellularity in the volvocine lineage.</title>
        <authorList>
            <person name="Featherston J."/>
            <person name="Arakaki Y."/>
            <person name="Hanschen E.R."/>
            <person name="Ferris P.J."/>
            <person name="Michod R.E."/>
            <person name="Olson B.J.S.C."/>
            <person name="Nozaki H."/>
            <person name="Durand P.M."/>
        </authorList>
    </citation>
    <scope>NUCLEOTIDE SEQUENCE [LARGE SCALE GENOMIC DNA]</scope>
    <source>
        <strain evidence="1 2">NIES-571</strain>
    </source>
</reference>
<keyword evidence="2" id="KW-1185">Reference proteome</keyword>
<dbReference type="SUPFAM" id="SSF47113">
    <property type="entry name" value="Histone-fold"/>
    <property type="match status" value="1"/>
</dbReference>
<evidence type="ECO:0000313" key="2">
    <source>
        <dbReference type="Proteomes" id="UP000236333"/>
    </source>
</evidence>
<accession>A0A2J7ZJ90</accession>
<protein>
    <submittedName>
        <fullName evidence="1">Histone H4</fullName>
    </submittedName>
</protein>
<gene>
    <name evidence="1" type="ORF">TSOC_013852</name>
</gene>
<dbReference type="AlphaFoldDB" id="A0A2J7ZJ90"/>
<dbReference type="EMBL" id="PGGS01001492">
    <property type="protein sequence ID" value="PNH00334.1"/>
    <property type="molecule type" value="Genomic_DNA"/>
</dbReference>
<evidence type="ECO:0000313" key="1">
    <source>
        <dbReference type="EMBL" id="PNH00334.1"/>
    </source>
</evidence>
<dbReference type="Proteomes" id="UP000236333">
    <property type="component" value="Unassembled WGS sequence"/>
</dbReference>
<organism evidence="1 2">
    <name type="scientific">Tetrabaena socialis</name>
    <dbReference type="NCBI Taxonomy" id="47790"/>
    <lineage>
        <taxon>Eukaryota</taxon>
        <taxon>Viridiplantae</taxon>
        <taxon>Chlorophyta</taxon>
        <taxon>core chlorophytes</taxon>
        <taxon>Chlorophyceae</taxon>
        <taxon>CS clade</taxon>
        <taxon>Chlamydomonadales</taxon>
        <taxon>Tetrabaenaceae</taxon>
        <taxon>Tetrabaena</taxon>
    </lineage>
</organism>
<proteinExistence type="predicted"/>
<comment type="caution">
    <text evidence="1">The sequence shown here is derived from an EMBL/GenBank/DDBJ whole genome shotgun (WGS) entry which is preliminary data.</text>
</comment>
<dbReference type="Gene3D" id="1.10.20.10">
    <property type="entry name" value="Histone, subunit A"/>
    <property type="match status" value="1"/>
</dbReference>
<dbReference type="GO" id="GO:0046982">
    <property type="term" value="F:protein heterodimerization activity"/>
    <property type="evidence" value="ECO:0007669"/>
    <property type="project" value="InterPro"/>
</dbReference>
<sequence>MGGTPALVVASDFCRTLSYASPDAGVEEGAAGMQPGWLVGAAQQGASRLGALPADAARQLDVLGHDGHALGVDGAQHARRKTVTALDVVYALKRQGRALYGFGG</sequence>
<name>A0A2J7ZJ90_9CHLO</name>